<comment type="caution">
    <text evidence="7">The sequence shown here is derived from an EMBL/GenBank/DDBJ whole genome shotgun (WGS) entry which is preliminary data.</text>
</comment>
<comment type="similarity">
    <text evidence="1 5">Belongs to the acetyltransferase family. RimI subfamily.</text>
</comment>
<reference evidence="8" key="1">
    <citation type="journal article" date="2019" name="Int. J. Syst. Evol. Microbiol.">
        <title>The Global Catalogue of Microorganisms (GCM) 10K type strain sequencing project: providing services to taxonomists for standard genome sequencing and annotation.</title>
        <authorList>
            <consortium name="The Broad Institute Genomics Platform"/>
            <consortium name="The Broad Institute Genome Sequencing Center for Infectious Disease"/>
            <person name="Wu L."/>
            <person name="Ma J."/>
        </authorList>
    </citation>
    <scope>NUCLEOTIDE SEQUENCE [LARGE SCALE GENOMIC DNA]</scope>
    <source>
        <strain evidence="8">CECT 8531</strain>
    </source>
</reference>
<dbReference type="Pfam" id="PF00583">
    <property type="entry name" value="Acetyltransf_1"/>
    <property type="match status" value="1"/>
</dbReference>
<keyword evidence="2 5" id="KW-0963">Cytoplasm</keyword>
<dbReference type="Proteomes" id="UP001595887">
    <property type="component" value="Unassembled WGS sequence"/>
</dbReference>
<dbReference type="PROSITE" id="PS51186">
    <property type="entry name" value="GNAT"/>
    <property type="match status" value="1"/>
</dbReference>
<keyword evidence="7" id="KW-0687">Ribonucleoprotein</keyword>
<dbReference type="NCBIfam" id="TIGR01575">
    <property type="entry name" value="rimI"/>
    <property type="match status" value="1"/>
</dbReference>
<dbReference type="SUPFAM" id="SSF55729">
    <property type="entry name" value="Acyl-CoA N-acyltransferases (Nat)"/>
    <property type="match status" value="1"/>
</dbReference>
<dbReference type="InterPro" id="IPR000182">
    <property type="entry name" value="GNAT_dom"/>
</dbReference>
<dbReference type="PANTHER" id="PTHR43420:SF44">
    <property type="entry name" value="ACETYLTRANSFERASE YPEA"/>
    <property type="match status" value="1"/>
</dbReference>
<dbReference type="RefSeq" id="WP_381423079.1">
    <property type="nucleotide sequence ID" value="NZ_JBHSDH010000013.1"/>
</dbReference>
<dbReference type="GO" id="GO:0005840">
    <property type="term" value="C:ribosome"/>
    <property type="evidence" value="ECO:0007669"/>
    <property type="project" value="UniProtKB-KW"/>
</dbReference>
<keyword evidence="8" id="KW-1185">Reference proteome</keyword>
<comment type="function">
    <text evidence="5">Acetylates the N-terminal alanine of ribosomal protein bS18.</text>
</comment>
<evidence type="ECO:0000256" key="4">
    <source>
        <dbReference type="ARBA" id="ARBA00023315"/>
    </source>
</evidence>
<feature type="domain" description="N-acetyltransferase" evidence="6">
    <location>
        <begin position="2"/>
        <end position="151"/>
    </location>
</feature>
<evidence type="ECO:0000313" key="7">
    <source>
        <dbReference type="EMBL" id="MFC4292409.1"/>
    </source>
</evidence>
<accession>A0ABV8RI99</accession>
<comment type="catalytic activity">
    <reaction evidence="5">
        <text>N-terminal L-alanyl-[ribosomal protein bS18] + acetyl-CoA = N-terminal N(alpha)-acetyl-L-alanyl-[ribosomal protein bS18] + CoA + H(+)</text>
        <dbReference type="Rhea" id="RHEA:43756"/>
        <dbReference type="Rhea" id="RHEA-COMP:10676"/>
        <dbReference type="Rhea" id="RHEA-COMP:10677"/>
        <dbReference type="ChEBI" id="CHEBI:15378"/>
        <dbReference type="ChEBI" id="CHEBI:57287"/>
        <dbReference type="ChEBI" id="CHEBI:57288"/>
        <dbReference type="ChEBI" id="CHEBI:64718"/>
        <dbReference type="ChEBI" id="CHEBI:83683"/>
        <dbReference type="EC" id="2.3.1.266"/>
    </reaction>
</comment>
<protein>
    <recommendedName>
        <fullName evidence="5">[Ribosomal protein bS18]-alanine N-acetyltransferase</fullName>
        <ecNumber evidence="5">2.3.1.266</ecNumber>
    </recommendedName>
</protein>
<dbReference type="CDD" id="cd04301">
    <property type="entry name" value="NAT_SF"/>
    <property type="match status" value="1"/>
</dbReference>
<keyword evidence="4 7" id="KW-0012">Acyltransferase</keyword>
<proteinExistence type="inferred from homology"/>
<evidence type="ECO:0000256" key="5">
    <source>
        <dbReference type="RuleBase" id="RU363094"/>
    </source>
</evidence>
<dbReference type="InterPro" id="IPR016181">
    <property type="entry name" value="Acyl_CoA_acyltransferase"/>
</dbReference>
<dbReference type="Gene3D" id="3.40.630.30">
    <property type="match status" value="1"/>
</dbReference>
<dbReference type="InterPro" id="IPR006464">
    <property type="entry name" value="AcTrfase_RimI/Ard1"/>
</dbReference>
<comment type="subcellular location">
    <subcellularLocation>
        <location evidence="5">Cytoplasm</location>
    </subcellularLocation>
</comment>
<evidence type="ECO:0000256" key="1">
    <source>
        <dbReference type="ARBA" id="ARBA00005395"/>
    </source>
</evidence>
<dbReference type="PANTHER" id="PTHR43420">
    <property type="entry name" value="ACETYLTRANSFERASE"/>
    <property type="match status" value="1"/>
</dbReference>
<evidence type="ECO:0000313" key="8">
    <source>
        <dbReference type="Proteomes" id="UP001595887"/>
    </source>
</evidence>
<dbReference type="InterPro" id="IPR050680">
    <property type="entry name" value="YpeA/RimI_acetyltransf"/>
</dbReference>
<evidence type="ECO:0000256" key="2">
    <source>
        <dbReference type="ARBA" id="ARBA00022490"/>
    </source>
</evidence>
<gene>
    <name evidence="7" type="primary">rimI</name>
    <name evidence="7" type="ORF">ACFOWX_08270</name>
</gene>
<dbReference type="EC" id="2.3.1.266" evidence="5"/>
<keyword evidence="7" id="KW-0689">Ribosomal protein</keyword>
<sequence>MIAVEYGDAHNVAEIMPVMQKAFDPAFGEAWTAAQTLAALSLPNSRLAIAKDNTVIGFAISRWVLEEEELLMIAVAPDQQRKGIASILLKQIIAEMVNNERKTLFLEVRDGNPAHIFYKNKGFNEIGRRRNYYTGANGMTFDAITMNLSIQ</sequence>
<dbReference type="EMBL" id="JBHSDH010000013">
    <property type="protein sequence ID" value="MFC4292409.1"/>
    <property type="molecule type" value="Genomic_DNA"/>
</dbReference>
<evidence type="ECO:0000256" key="3">
    <source>
        <dbReference type="ARBA" id="ARBA00022679"/>
    </source>
</evidence>
<dbReference type="GO" id="GO:0008999">
    <property type="term" value="F:protein-N-terminal-alanine acetyltransferase activity"/>
    <property type="evidence" value="ECO:0007669"/>
    <property type="project" value="UniProtKB-EC"/>
</dbReference>
<keyword evidence="3 7" id="KW-0808">Transferase</keyword>
<evidence type="ECO:0000259" key="6">
    <source>
        <dbReference type="PROSITE" id="PS51186"/>
    </source>
</evidence>
<name>A0ABV8RI99_9SPHN</name>
<organism evidence="7 8">
    <name type="scientific">Sphingorhabdus arenilitoris</name>
    <dbReference type="NCBI Taxonomy" id="1490041"/>
    <lineage>
        <taxon>Bacteria</taxon>
        <taxon>Pseudomonadati</taxon>
        <taxon>Pseudomonadota</taxon>
        <taxon>Alphaproteobacteria</taxon>
        <taxon>Sphingomonadales</taxon>
        <taxon>Sphingomonadaceae</taxon>
        <taxon>Sphingorhabdus</taxon>
    </lineage>
</organism>